<dbReference type="EMBL" id="NHRY01000102">
    <property type="protein sequence ID" value="PPQ34567.1"/>
    <property type="molecule type" value="Genomic_DNA"/>
</dbReference>
<proteinExistence type="predicted"/>
<accession>A0A2S6NIW5</accession>
<dbReference type="Proteomes" id="UP000239724">
    <property type="component" value="Unassembled WGS sequence"/>
</dbReference>
<evidence type="ECO:0000313" key="2">
    <source>
        <dbReference type="Proteomes" id="UP000239724"/>
    </source>
</evidence>
<evidence type="ECO:0008006" key="3">
    <source>
        <dbReference type="Google" id="ProtNLM"/>
    </source>
</evidence>
<gene>
    <name evidence="1" type="ORF">CCS01_10335</name>
</gene>
<sequence>MAAVLAVAGCDKERHGPAPQAAVAPDQLAGVRRASEASIRGSARNPDSVRFRGIQVWPQAIRNQFAVCGQASVFGPASATYVLFVAVVTRDDGAEDPDRRLLVEARVGSTVTEATRVYVDTLARCFEGGGPQPLRPERAVPVPPVPDDMRAVLAAQPVPAALPAPAASAPAARAPAVAAQAVATRQPAVASAASVYTIVMRHGGNIHRSPQGAIIRVEPRGKELRVFGEAPGGWLLIGETEASGWVHRSMVERR</sequence>
<name>A0A2S6NIW5_RHOGL</name>
<dbReference type="AlphaFoldDB" id="A0A2S6NIW5"/>
<evidence type="ECO:0000313" key="1">
    <source>
        <dbReference type="EMBL" id="PPQ34567.1"/>
    </source>
</evidence>
<reference evidence="1 2" key="1">
    <citation type="journal article" date="2018" name="Arch. Microbiol.">
        <title>New insights into the metabolic potential of the phototrophic purple bacterium Rhodopila globiformis DSM 161(T) from its draft genome sequence and evidence for a vanadium-dependent nitrogenase.</title>
        <authorList>
            <person name="Imhoff J.F."/>
            <person name="Rahn T."/>
            <person name="Kunzel S."/>
            <person name="Neulinger S.C."/>
        </authorList>
    </citation>
    <scope>NUCLEOTIDE SEQUENCE [LARGE SCALE GENOMIC DNA]</scope>
    <source>
        <strain evidence="1 2">DSM 161</strain>
    </source>
</reference>
<protein>
    <recommendedName>
        <fullName evidence="3">SH3b domain-containing protein</fullName>
    </recommendedName>
</protein>
<keyword evidence="2" id="KW-1185">Reference proteome</keyword>
<comment type="caution">
    <text evidence="1">The sequence shown here is derived from an EMBL/GenBank/DDBJ whole genome shotgun (WGS) entry which is preliminary data.</text>
</comment>
<organism evidence="1 2">
    <name type="scientific">Rhodopila globiformis</name>
    <name type="common">Rhodopseudomonas globiformis</name>
    <dbReference type="NCBI Taxonomy" id="1071"/>
    <lineage>
        <taxon>Bacteria</taxon>
        <taxon>Pseudomonadati</taxon>
        <taxon>Pseudomonadota</taxon>
        <taxon>Alphaproteobacteria</taxon>
        <taxon>Acetobacterales</taxon>
        <taxon>Acetobacteraceae</taxon>
        <taxon>Rhodopila</taxon>
    </lineage>
</organism>